<reference evidence="2 3" key="1">
    <citation type="journal article" date="2012" name="ISME J.">
        <title>Genomic insights to SAR86, an abundant and uncultivated marine bacterial lineage.</title>
        <authorList>
            <person name="Dupont C.L."/>
            <person name="Rusch D.B."/>
            <person name="Yooseph S."/>
            <person name="Lombardo M.J."/>
            <person name="Richter R.A."/>
            <person name="Valas R."/>
            <person name="Novotny M."/>
            <person name="Yee-Greenbaum J."/>
            <person name="Selengut J.D."/>
            <person name="Haft D.H."/>
            <person name="Halpern A.L."/>
            <person name="Lasken R.S."/>
            <person name="Nealson K."/>
            <person name="Friedman R."/>
            <person name="Venter J.C."/>
        </authorList>
    </citation>
    <scope>NUCLEOTIDE SEQUENCE [LARGE SCALE GENOMIC DNA]</scope>
</reference>
<dbReference type="Gene3D" id="2.30.30.830">
    <property type="match status" value="1"/>
</dbReference>
<evidence type="ECO:0000256" key="1">
    <source>
        <dbReference type="SAM" id="Phobius"/>
    </source>
</evidence>
<protein>
    <recommendedName>
        <fullName evidence="4">Type II secretion system protein GspC N-terminal domain-containing protein</fullName>
    </recommendedName>
</protein>
<keyword evidence="1" id="KW-0812">Transmembrane</keyword>
<dbReference type="AlphaFoldDB" id="J4V185"/>
<dbReference type="Proteomes" id="UP000010116">
    <property type="component" value="Unassembled WGS sequence"/>
</dbReference>
<proteinExistence type="predicted"/>
<evidence type="ECO:0008006" key="4">
    <source>
        <dbReference type="Google" id="ProtNLM"/>
    </source>
</evidence>
<organism evidence="2 3">
    <name type="scientific">SAR86 cluster bacterium SAR86B</name>
    <dbReference type="NCBI Taxonomy" id="1123867"/>
    <lineage>
        <taxon>Bacteria</taxon>
        <taxon>Pseudomonadati</taxon>
        <taxon>Pseudomonadota</taxon>
        <taxon>Gammaproteobacteria</taxon>
        <taxon>SAR86 cluster</taxon>
    </lineage>
</organism>
<feature type="transmembrane region" description="Helical" evidence="1">
    <location>
        <begin position="6"/>
        <end position="31"/>
    </location>
</feature>
<evidence type="ECO:0000313" key="2">
    <source>
        <dbReference type="EMBL" id="EJP72352.1"/>
    </source>
</evidence>
<dbReference type="EMBL" id="JH611193">
    <property type="protein sequence ID" value="EJP72352.1"/>
    <property type="molecule type" value="Genomic_DNA"/>
</dbReference>
<keyword evidence="1" id="KW-1133">Transmembrane helix</keyword>
<sequence length="136" mass="15515">MNYLKYFKYILLVPLVIGVAFFSFSLLSSLLNEPEILIVQKLNIQNEINKNKTQETNQNITNEPQLITNNFNYKLVGYRAGQNDSSIILKKGSNEFLVKIGENIDSYTLESVSTDEVVFSLQGNLYKIENKVGKNK</sequence>
<evidence type="ECO:0000313" key="3">
    <source>
        <dbReference type="Proteomes" id="UP000010116"/>
    </source>
</evidence>
<name>J4V185_9GAMM</name>
<gene>
    <name evidence="2" type="ORF">NT02SARS_1324</name>
</gene>
<keyword evidence="1" id="KW-0472">Membrane</keyword>
<dbReference type="HOGENOM" id="CLU_1926111_0_0_6"/>
<accession>J4V185</accession>